<keyword evidence="7" id="KW-1185">Reference proteome</keyword>
<dbReference type="Gene3D" id="1.10.287.1490">
    <property type="match status" value="1"/>
</dbReference>
<feature type="coiled-coil region" evidence="4">
    <location>
        <begin position="3"/>
        <end position="52"/>
    </location>
</feature>
<feature type="coiled-coil region" evidence="4">
    <location>
        <begin position="1396"/>
        <end position="1427"/>
    </location>
</feature>
<protein>
    <recommendedName>
        <fullName evidence="8">Thyroid receptor-interacting protein 11</fullName>
    </recommendedName>
</protein>
<dbReference type="Proteomes" id="UP000228934">
    <property type="component" value="Unassembled WGS sequence"/>
</dbReference>
<feature type="coiled-coil region" evidence="4">
    <location>
        <begin position="1577"/>
        <end position="1614"/>
    </location>
</feature>
<feature type="compositionally biased region" description="Basic and acidic residues" evidence="5">
    <location>
        <begin position="1107"/>
        <end position="1116"/>
    </location>
</feature>
<evidence type="ECO:0000313" key="7">
    <source>
        <dbReference type="Proteomes" id="UP000228934"/>
    </source>
</evidence>
<dbReference type="PANTHER" id="PTHR18921:SF2">
    <property type="entry name" value="THYROID RECEPTOR-INTERACTING PROTEIN 11"/>
    <property type="match status" value="1"/>
</dbReference>
<dbReference type="EMBL" id="KV933789">
    <property type="protein sequence ID" value="PIO29916.1"/>
    <property type="molecule type" value="Genomic_DNA"/>
</dbReference>
<evidence type="ECO:0008006" key="8">
    <source>
        <dbReference type="Google" id="ProtNLM"/>
    </source>
</evidence>
<feature type="coiled-coil region" evidence="4">
    <location>
        <begin position="80"/>
        <end position="142"/>
    </location>
</feature>
<dbReference type="GO" id="GO:0006888">
    <property type="term" value="P:endoplasmic reticulum to Golgi vesicle-mediated transport"/>
    <property type="evidence" value="ECO:0007669"/>
    <property type="project" value="TreeGrafter"/>
</dbReference>
<evidence type="ECO:0000256" key="2">
    <source>
        <dbReference type="ARBA" id="ARBA00023034"/>
    </source>
</evidence>
<dbReference type="PANTHER" id="PTHR18921">
    <property type="entry name" value="MYOSIN HEAVY CHAIN - RELATED"/>
    <property type="match status" value="1"/>
</dbReference>
<gene>
    <name evidence="6" type="ORF">AB205_0031850</name>
</gene>
<evidence type="ECO:0000256" key="1">
    <source>
        <dbReference type="ARBA" id="ARBA00004555"/>
    </source>
</evidence>
<feature type="coiled-coil region" evidence="4">
    <location>
        <begin position="437"/>
        <end position="704"/>
    </location>
</feature>
<comment type="subcellular location">
    <subcellularLocation>
        <location evidence="1">Golgi apparatus</location>
    </subcellularLocation>
</comment>
<dbReference type="OrthoDB" id="425925at2759"/>
<evidence type="ECO:0000256" key="3">
    <source>
        <dbReference type="ARBA" id="ARBA00023054"/>
    </source>
</evidence>
<feature type="coiled-coil region" evidence="4">
    <location>
        <begin position="256"/>
        <end position="404"/>
    </location>
</feature>
<dbReference type="GO" id="GO:0005794">
    <property type="term" value="C:Golgi apparatus"/>
    <property type="evidence" value="ECO:0007669"/>
    <property type="project" value="UniProtKB-SubCell"/>
</dbReference>
<proteinExistence type="predicted"/>
<organism evidence="6 7">
    <name type="scientific">Aquarana catesbeiana</name>
    <name type="common">American bullfrog</name>
    <name type="synonym">Rana catesbeiana</name>
    <dbReference type="NCBI Taxonomy" id="8400"/>
    <lineage>
        <taxon>Eukaryota</taxon>
        <taxon>Metazoa</taxon>
        <taxon>Chordata</taxon>
        <taxon>Craniata</taxon>
        <taxon>Vertebrata</taxon>
        <taxon>Euteleostomi</taxon>
        <taxon>Amphibia</taxon>
        <taxon>Batrachia</taxon>
        <taxon>Anura</taxon>
        <taxon>Neobatrachia</taxon>
        <taxon>Ranoidea</taxon>
        <taxon>Ranidae</taxon>
        <taxon>Aquarana</taxon>
    </lineage>
</organism>
<sequence length="1640" mass="188091">DLKLKLSRQIDEHQHELSVLQDAHRQKLAEITRRHREELGEYEERIEELEEHNYCCFFFGSGGVDGTSDQSKMFELQKTVRSLEGEKADSAQKIQDLERQLRDLNSAFSAADEEKMSLRQEKDSAENEKNRLAAECERLHAELAGLRTPRGSDGRTEVTSLQQEVLRLQEALIGIGQESPDLSVTVEGIGQESPDLSVTVEGIGQESPDLSVTVEGIGQESPDLSVTVEGIGQESPDLSVTVEGIDQEPEHLLLMKEQLSKQREESETRVAQLNEELQQSRESESNAVSEIQKLHEKLQSEEEKLRQAETVFSNVQAINRQLRVQMNELQEVVRNLESRNSKTKKENQELQESLKLVRKELSVAQQESLSRHEFQGEGESEKEINRLKLQLSDIGQLKEDLENEICDLKMENEMLLSTQEQAKQQLQEVVASDRKEALEKQTVIEALRMEKSRLETELNQLENRLHEQAQKYERTIRELSNAQKMDTSTLQLEHERIVKLNQEKDFQLAESKRNVEQLKIDCEETKEMLTSTLEGQIQLNELIKEKESNVVELKEKNMELQRQLEEQTKTTKECDTLRQSIEEKEKLLASMKEDNSHLKEEIERLKDQQSRSQPVVDPKTLDIITELEAEITQLTKVRNNHEEELKLQKKAVEKQNQNAAQLQKSLQEKIKEVNEVTLQHKEMVDTYEKLLAEKDSEISSLQQTNELISSQLQNEHLIQTDSSVILHDTKAQTINNSDNGTEKHDLSKVEIEKLVKGIKEKEMEIKILNEKNLNLTKQIDQLSKDEVGKLTQIIQQKDLEIQNLHARVSAVSYMQDVVYLQQQLQAYAMEREQVLAVLSEKTRENSQLRTDYHKIMDMVAAKESALLKLQDENKRLSLSQEGSNQEMFRETIQNLSRIIREKDIEIDALSQKCQTLLTVLQTSSSENGSDLGAVNSNQFEELLQERDKLKQQVKKMQEWKQQVMTTVQNMQHESAHLQEELHKLQGQINKDSDSSSKLQVDYNHLIHSYENNEKKLKDFSLELSNVQTSIGELSSTKERILGQLQVSNYDASPVETPLGASPEQHSGDSAKIVQECEQLRIQIQERDTTIRTLQENNQRLSDSMAKTSEHGRRTQEESTSELKQMKDKNELLQKAQKEKDILIKTKGDKLNSISENLKNKENENELLKQAVTNLKERALILEMEIGKLKEENEKVVAKEKEKETEFRALHETNMQFSMLLREKEFESSSMREKASALENLLKEKEQPSHVAAVQLRRLVGKRLNNVFHDNFYFLPQGKAGELNHLLNEVKSMQEKAVLFQHERDQVMLALKQKQMETSALQNEVGAGISWWGNAPKKGDICLVLHLRAVYSPLCAETRGSGQSQSQSLQPRKEEGRRWMLPPAGDIVDIAGFVLKVQHLRDKEQRLKQELERLRNHLLEMEDSYTREAVAAGDREMELRKKLTTLEGKLLSSSTAVETASHQATMQVESLQEQLNLVSHQRDEALMQLNMSQEQVKQYALSLTNLQIVLEQFQQGSVISDSVTRQNGEMLVYISISPFFLSVRRSQGIPADIESAGPAVGLTELATGAHAMARRQIQRDVQEQLEEANTALESASRLTEQLDLKEEQIEELKRQGELSMLSVPNRISKIVLHIRHLKVHL</sequence>
<reference evidence="7" key="1">
    <citation type="journal article" date="2017" name="Nat. Commun.">
        <title>The North American bullfrog draft genome provides insight into hormonal regulation of long noncoding RNA.</title>
        <authorList>
            <person name="Hammond S.A."/>
            <person name="Warren R.L."/>
            <person name="Vandervalk B.P."/>
            <person name="Kucuk E."/>
            <person name="Khan H."/>
            <person name="Gibb E.A."/>
            <person name="Pandoh P."/>
            <person name="Kirk H."/>
            <person name="Zhao Y."/>
            <person name="Jones M."/>
            <person name="Mungall A.J."/>
            <person name="Coope R."/>
            <person name="Pleasance S."/>
            <person name="Moore R.A."/>
            <person name="Holt R.A."/>
            <person name="Round J.M."/>
            <person name="Ohora S."/>
            <person name="Walle B.V."/>
            <person name="Veldhoen N."/>
            <person name="Helbing C.C."/>
            <person name="Birol I."/>
        </authorList>
    </citation>
    <scope>NUCLEOTIDE SEQUENCE [LARGE SCALE GENOMIC DNA]</scope>
</reference>
<feature type="region of interest" description="Disordered" evidence="5">
    <location>
        <begin position="1094"/>
        <end position="1129"/>
    </location>
</feature>
<dbReference type="GO" id="GO:0007030">
    <property type="term" value="P:Golgi organization"/>
    <property type="evidence" value="ECO:0007669"/>
    <property type="project" value="TreeGrafter"/>
</dbReference>
<keyword evidence="2" id="KW-0333">Golgi apparatus</keyword>
<feature type="non-terminal residue" evidence="6">
    <location>
        <position position="1"/>
    </location>
</feature>
<evidence type="ECO:0000256" key="5">
    <source>
        <dbReference type="SAM" id="MobiDB-lite"/>
    </source>
</evidence>
<evidence type="ECO:0000313" key="6">
    <source>
        <dbReference type="EMBL" id="PIO29916.1"/>
    </source>
</evidence>
<feature type="non-terminal residue" evidence="6">
    <location>
        <position position="1640"/>
    </location>
</feature>
<accession>A0A2G9RPR1</accession>
<evidence type="ECO:0000256" key="4">
    <source>
        <dbReference type="SAM" id="Coils"/>
    </source>
</evidence>
<dbReference type="GO" id="GO:0031267">
    <property type="term" value="F:small GTPase binding"/>
    <property type="evidence" value="ECO:0007669"/>
    <property type="project" value="TreeGrafter"/>
</dbReference>
<feature type="coiled-coil region" evidence="4">
    <location>
        <begin position="939"/>
        <end position="987"/>
    </location>
</feature>
<feature type="compositionally biased region" description="Polar residues" evidence="5">
    <location>
        <begin position="1094"/>
        <end position="1106"/>
    </location>
</feature>
<feature type="coiled-coil region" evidence="4">
    <location>
        <begin position="751"/>
        <end position="785"/>
    </location>
</feature>
<keyword evidence="3 4" id="KW-0175">Coiled coil</keyword>
<name>A0A2G9RPR1_AQUCT</name>